<feature type="domain" description="STAS" evidence="2">
    <location>
        <begin position="166"/>
        <end position="277"/>
    </location>
</feature>
<dbReference type="OrthoDB" id="9800154at2"/>
<dbReference type="Gene3D" id="1.10.490.70">
    <property type="entry name" value="Histidine kinase N-terminal domain"/>
    <property type="match status" value="1"/>
</dbReference>
<dbReference type="Proteomes" id="UP000247150">
    <property type="component" value="Unassembled WGS sequence"/>
</dbReference>
<dbReference type="EMBL" id="QGTW01000013">
    <property type="protein sequence ID" value="PWW25549.1"/>
    <property type="molecule type" value="Genomic_DNA"/>
</dbReference>
<accession>A0A2V2ZP81</accession>
<keyword evidence="1" id="KW-0597">Phosphoprotein</keyword>
<proteinExistence type="predicted"/>
<protein>
    <submittedName>
        <fullName evidence="3">RsbT co-antagonist protein RsbR</fullName>
    </submittedName>
</protein>
<evidence type="ECO:0000256" key="1">
    <source>
        <dbReference type="ARBA" id="ARBA00022553"/>
    </source>
</evidence>
<dbReference type="PROSITE" id="PS50801">
    <property type="entry name" value="STAS"/>
    <property type="match status" value="1"/>
</dbReference>
<reference evidence="3 4" key="1">
    <citation type="submission" date="2018-05" db="EMBL/GenBank/DDBJ databases">
        <title>Freshwater and sediment microbial communities from various areas in North America, analyzing microbe dynamics in response to fracking.</title>
        <authorList>
            <person name="Lamendella R."/>
        </authorList>
    </citation>
    <scope>NUCLEOTIDE SEQUENCE [LARGE SCALE GENOMIC DNA]</scope>
    <source>
        <strain evidence="3 4">15_TX</strain>
    </source>
</reference>
<gene>
    <name evidence="3" type="ORF">DFO73_113149</name>
</gene>
<evidence type="ECO:0000259" key="2">
    <source>
        <dbReference type="PROSITE" id="PS50801"/>
    </source>
</evidence>
<evidence type="ECO:0000313" key="3">
    <source>
        <dbReference type="EMBL" id="PWW25549.1"/>
    </source>
</evidence>
<dbReference type="Pfam" id="PF01740">
    <property type="entry name" value="STAS"/>
    <property type="match status" value="1"/>
</dbReference>
<dbReference type="Gene3D" id="3.30.750.24">
    <property type="entry name" value="STAS domain"/>
    <property type="match status" value="1"/>
</dbReference>
<dbReference type="SUPFAM" id="SSF52091">
    <property type="entry name" value="SpoIIaa-like"/>
    <property type="match status" value="1"/>
</dbReference>
<name>A0A2V2ZP81_9BACI</name>
<dbReference type="InterPro" id="IPR051932">
    <property type="entry name" value="Bact_StressResp_Reg"/>
</dbReference>
<organism evidence="3 4">
    <name type="scientific">Cytobacillus oceanisediminis</name>
    <dbReference type="NCBI Taxonomy" id="665099"/>
    <lineage>
        <taxon>Bacteria</taxon>
        <taxon>Bacillati</taxon>
        <taxon>Bacillota</taxon>
        <taxon>Bacilli</taxon>
        <taxon>Bacillales</taxon>
        <taxon>Bacillaceae</taxon>
        <taxon>Cytobacillus</taxon>
    </lineage>
</organism>
<dbReference type="PANTHER" id="PTHR33745:SF3">
    <property type="entry name" value="RSBT CO-ANTAGONIST PROTEIN RSBRC"/>
    <property type="match status" value="1"/>
</dbReference>
<evidence type="ECO:0000313" key="4">
    <source>
        <dbReference type="Proteomes" id="UP000247150"/>
    </source>
</evidence>
<sequence>MDLKYRRLFDFIQANSKNITDKWLSMREKQGDSIYSADADPAYEKLLREQNAFTNYTVSTALLEDEKQFAENMERWASTVAESRIESDTPIYEVLEALSNVRETFWHFVEKFIKENQDEISTDDILKWSSIINTAFDKLINKFTEKYYNLTNRRLIAQQNLINELGSPVIPVEDSTAVLPLIGNIDTERAQLLLEQIPQKCAKENIEHLFIDLSGVAIIDTMVAHQIFSLTTGLKLLGVKSTISGIRPEVAQTSIQLGLDFTGIDTYSTLKHALRRQRIENKE</sequence>
<dbReference type="PANTHER" id="PTHR33745">
    <property type="entry name" value="RSBT ANTAGONIST PROTEIN RSBS-RELATED"/>
    <property type="match status" value="1"/>
</dbReference>
<dbReference type="AlphaFoldDB" id="A0A2V2ZP81"/>
<comment type="caution">
    <text evidence="3">The sequence shown here is derived from an EMBL/GenBank/DDBJ whole genome shotgun (WGS) entry which is preliminary data.</text>
</comment>
<dbReference type="InterPro" id="IPR036513">
    <property type="entry name" value="STAS_dom_sf"/>
</dbReference>
<dbReference type="RefSeq" id="WP_110066737.1">
    <property type="nucleotide sequence ID" value="NZ_QGTW01000013.1"/>
</dbReference>
<dbReference type="InterPro" id="IPR002645">
    <property type="entry name" value="STAS_dom"/>
</dbReference>
<dbReference type="CDD" id="cd07041">
    <property type="entry name" value="STAS_RsbR_RsbS_like"/>
    <property type="match status" value="1"/>
</dbReference>